<evidence type="ECO:0000313" key="2">
    <source>
        <dbReference type="Proteomes" id="UP000218627"/>
    </source>
</evidence>
<evidence type="ECO:0000313" key="1">
    <source>
        <dbReference type="EMBL" id="SNZ11390.1"/>
    </source>
</evidence>
<reference evidence="2" key="1">
    <citation type="submission" date="2017-09" db="EMBL/GenBank/DDBJ databases">
        <authorList>
            <person name="Varghese N."/>
            <person name="Submissions S."/>
        </authorList>
    </citation>
    <scope>NUCLEOTIDE SEQUENCE [LARGE SCALE GENOMIC DNA]</scope>
    <source>
        <strain evidence="2">DSM 2913</strain>
    </source>
</reference>
<dbReference type="OrthoDB" id="13846at2"/>
<dbReference type="SUPFAM" id="SSF103196">
    <property type="entry name" value="Roadblock/LC7 domain"/>
    <property type="match status" value="1"/>
</dbReference>
<keyword evidence="2" id="KW-1185">Reference proteome</keyword>
<dbReference type="RefSeq" id="WP_096600223.1">
    <property type="nucleotide sequence ID" value="NZ_OBEN01000001.1"/>
</dbReference>
<accession>A0A285NPD6</accession>
<dbReference type="EMBL" id="OBEN01000001">
    <property type="protein sequence ID" value="SNZ11390.1"/>
    <property type="molecule type" value="Genomic_DNA"/>
</dbReference>
<organism evidence="1 2">
    <name type="scientific">Hydrogenobacter hydrogenophilus</name>
    <dbReference type="NCBI Taxonomy" id="35835"/>
    <lineage>
        <taxon>Bacteria</taxon>
        <taxon>Pseudomonadati</taxon>
        <taxon>Aquificota</taxon>
        <taxon>Aquificia</taxon>
        <taxon>Aquificales</taxon>
        <taxon>Aquificaceae</taxon>
        <taxon>Hydrogenobacter</taxon>
    </lineage>
</organism>
<name>A0A285NPD6_9AQUI</name>
<gene>
    <name evidence="1" type="ORF">SAMN06265353_0226</name>
</gene>
<proteinExistence type="predicted"/>
<dbReference type="AlphaFoldDB" id="A0A285NPD6"/>
<dbReference type="Proteomes" id="UP000218627">
    <property type="component" value="Unassembled WGS sequence"/>
</dbReference>
<evidence type="ECO:0008006" key="3">
    <source>
        <dbReference type="Google" id="ProtNLM"/>
    </source>
</evidence>
<dbReference type="Gene3D" id="3.30.450.30">
    <property type="entry name" value="Dynein light chain 2a, cytoplasmic"/>
    <property type="match status" value="1"/>
</dbReference>
<protein>
    <recommendedName>
        <fullName evidence="3">Roadblock/LAMTOR2 domain-containing protein</fullName>
    </recommendedName>
</protein>
<sequence length="150" mass="16968">MDMISYTFLDEELERLSLMLENFVKNVGVELCVLCDEGGRLITFAPKFESLKPISHRSAVISAAINGAIEYLENLVDSGRVLYVSGKTKSVYMLKSEHAFILFVSFSNKTPLGSVKVFSERLMKEIYPMLEEARSRKADTRTVKFEDIAI</sequence>